<gene>
    <name evidence="5" type="ORF">PACLA_8A021154</name>
</gene>
<dbReference type="Proteomes" id="UP001152795">
    <property type="component" value="Unassembled WGS sequence"/>
</dbReference>
<dbReference type="GO" id="GO:0005615">
    <property type="term" value="C:extracellular space"/>
    <property type="evidence" value="ECO:0007669"/>
    <property type="project" value="TreeGrafter"/>
</dbReference>
<sequence>LEKGLIFVLTDQRKRREIFNVFFLKISLLHCCSIRKSKAYYRSAIKSSNCDKNSGTSRTNFIKHFADNTKIVNIYSKIYIEKSRKFKHSTNSNYIYTDKRRTRLIHSFNKENPLKAKSCSMHVFLHNKKFGNSTSKCAYQPKTANQEPVLSCKHLLQKNGSLSNGIYKLKYNDSSEEYPVYCHMTAIPGCGGGGWTLVMKVDGNKNDFNYTSSYWTNKMVYAVEDGLEGMTEKQTKLASYWNTPFNKICLGMKVNGARETKWIVVDHQAWSLFNEIADGIFKSTTAGKVKWKSLIDNSSLQKKCNKEGFNFRFVQAGESSRSTKRDLVLARHTSARSQAENFTRLNGLG</sequence>
<dbReference type="NCBIfam" id="NF040941">
    <property type="entry name" value="GGGWT_bact"/>
    <property type="match status" value="1"/>
</dbReference>
<feature type="non-terminal residue" evidence="5">
    <location>
        <position position="349"/>
    </location>
</feature>
<dbReference type="OrthoDB" id="5946752at2759"/>
<dbReference type="InterPro" id="IPR014716">
    <property type="entry name" value="Fibrinogen_a/b/g_C_1"/>
</dbReference>
<evidence type="ECO:0000256" key="2">
    <source>
        <dbReference type="ARBA" id="ARBA00022734"/>
    </source>
</evidence>
<keyword evidence="2" id="KW-0430">Lectin</keyword>
<dbReference type="GO" id="GO:0070492">
    <property type="term" value="F:oligosaccharide binding"/>
    <property type="evidence" value="ECO:0007669"/>
    <property type="project" value="TreeGrafter"/>
</dbReference>
<dbReference type="Gene3D" id="3.90.215.10">
    <property type="entry name" value="Gamma Fibrinogen, chain A, domain 1"/>
    <property type="match status" value="1"/>
</dbReference>
<dbReference type="SUPFAM" id="SSF56496">
    <property type="entry name" value="Fibrinogen C-terminal domain-like"/>
    <property type="match status" value="1"/>
</dbReference>
<dbReference type="InterPro" id="IPR036056">
    <property type="entry name" value="Fibrinogen-like_C"/>
</dbReference>
<comment type="caution">
    <text evidence="5">The sequence shown here is derived from an EMBL/GenBank/DDBJ whole genome shotgun (WGS) entry which is preliminary data.</text>
</comment>
<evidence type="ECO:0000256" key="3">
    <source>
        <dbReference type="ARBA" id="ARBA00022837"/>
    </source>
</evidence>
<dbReference type="AlphaFoldDB" id="A0A7D9E1Q1"/>
<keyword evidence="3" id="KW-0106">Calcium</keyword>
<feature type="non-terminal residue" evidence="5">
    <location>
        <position position="1"/>
    </location>
</feature>
<dbReference type="EMBL" id="CACRXK020003465">
    <property type="protein sequence ID" value="CAB3998900.1"/>
    <property type="molecule type" value="Genomic_DNA"/>
</dbReference>
<evidence type="ECO:0000313" key="6">
    <source>
        <dbReference type="Proteomes" id="UP001152795"/>
    </source>
</evidence>
<keyword evidence="4" id="KW-1015">Disulfide bond</keyword>
<proteinExistence type="predicted"/>
<evidence type="ECO:0000256" key="1">
    <source>
        <dbReference type="ARBA" id="ARBA00022723"/>
    </source>
</evidence>
<name>A0A7D9E1Q1_PARCT</name>
<evidence type="ECO:0000256" key="4">
    <source>
        <dbReference type="ARBA" id="ARBA00023157"/>
    </source>
</evidence>
<protein>
    <submittedName>
        <fullName evidence="5">Uncharacterized protein</fullName>
    </submittedName>
</protein>
<evidence type="ECO:0000313" key="5">
    <source>
        <dbReference type="EMBL" id="CAB3998900.1"/>
    </source>
</evidence>
<keyword evidence="6" id="KW-1185">Reference proteome</keyword>
<reference evidence="5" key="1">
    <citation type="submission" date="2020-04" db="EMBL/GenBank/DDBJ databases">
        <authorList>
            <person name="Alioto T."/>
            <person name="Alioto T."/>
            <person name="Gomez Garrido J."/>
        </authorList>
    </citation>
    <scope>NUCLEOTIDE SEQUENCE</scope>
    <source>
        <strain evidence="5">A484AB</strain>
    </source>
</reference>
<dbReference type="GO" id="GO:0046872">
    <property type="term" value="F:metal ion binding"/>
    <property type="evidence" value="ECO:0007669"/>
    <property type="project" value="UniProtKB-KW"/>
</dbReference>
<dbReference type="PANTHER" id="PTHR16146">
    <property type="entry name" value="INTELECTIN"/>
    <property type="match status" value="1"/>
</dbReference>
<dbReference type="PANTHER" id="PTHR16146:SF46">
    <property type="entry name" value="INTELECTIN-1A-RELATED"/>
    <property type="match status" value="1"/>
</dbReference>
<keyword evidence="1" id="KW-0479">Metal-binding</keyword>
<accession>A0A7D9E1Q1</accession>
<organism evidence="5 6">
    <name type="scientific">Paramuricea clavata</name>
    <name type="common">Red gorgonian</name>
    <name type="synonym">Violescent sea-whip</name>
    <dbReference type="NCBI Taxonomy" id="317549"/>
    <lineage>
        <taxon>Eukaryota</taxon>
        <taxon>Metazoa</taxon>
        <taxon>Cnidaria</taxon>
        <taxon>Anthozoa</taxon>
        <taxon>Octocorallia</taxon>
        <taxon>Malacalcyonacea</taxon>
        <taxon>Plexauridae</taxon>
        <taxon>Paramuricea</taxon>
    </lineage>
</organism>